<protein>
    <recommendedName>
        <fullName evidence="8">ABC transmembrane type-1 domain-containing protein</fullName>
    </recommendedName>
</protein>
<feature type="transmembrane region" description="Helical" evidence="7">
    <location>
        <begin position="237"/>
        <end position="258"/>
    </location>
</feature>
<dbReference type="InterPro" id="IPR000515">
    <property type="entry name" value="MetI-like"/>
</dbReference>
<dbReference type="Proteomes" id="UP000006620">
    <property type="component" value="Chromosome"/>
</dbReference>
<keyword evidence="2 7" id="KW-0813">Transport</keyword>
<dbReference type="HOGENOM" id="CLU_016047_1_1_9"/>
<keyword evidence="6 7" id="KW-0472">Membrane</keyword>
<dbReference type="KEGG" id="pms:KNP414_02256"/>
<feature type="transmembrane region" description="Helical" evidence="7">
    <location>
        <begin position="12"/>
        <end position="33"/>
    </location>
</feature>
<evidence type="ECO:0000313" key="9">
    <source>
        <dbReference type="EMBL" id="AEI40817.1"/>
    </source>
</evidence>
<evidence type="ECO:0000259" key="8">
    <source>
        <dbReference type="PROSITE" id="PS50928"/>
    </source>
</evidence>
<evidence type="ECO:0000256" key="7">
    <source>
        <dbReference type="RuleBase" id="RU363032"/>
    </source>
</evidence>
<dbReference type="InterPro" id="IPR035906">
    <property type="entry name" value="MetI-like_sf"/>
</dbReference>
<dbReference type="PATRIC" id="fig|1036673.3.peg.2025"/>
<comment type="subcellular location">
    <subcellularLocation>
        <location evidence="1 7">Cell membrane</location>
        <topology evidence="1 7">Multi-pass membrane protein</topology>
    </subcellularLocation>
</comment>
<gene>
    <name evidence="9" type="ordered locus">KNP414_02256</name>
</gene>
<feature type="transmembrane region" description="Helical" evidence="7">
    <location>
        <begin position="179"/>
        <end position="201"/>
    </location>
</feature>
<reference evidence="10" key="1">
    <citation type="submission" date="2011-06" db="EMBL/GenBank/DDBJ databases">
        <title>Complete genome sequence of Paenibacillus mucilaginosus KNP414.</title>
        <authorList>
            <person name="Wang J."/>
            <person name="Hu S."/>
            <person name="Hu X."/>
            <person name="Zhang B."/>
            <person name="Dong D."/>
            <person name="Zhang S."/>
            <person name="Zhao K."/>
            <person name="Wu D."/>
        </authorList>
    </citation>
    <scope>NUCLEOTIDE SEQUENCE [LARGE SCALE GENOMIC DNA]</scope>
    <source>
        <strain evidence="10">KNP414</strain>
    </source>
</reference>
<feature type="transmembrane region" description="Helical" evidence="7">
    <location>
        <begin position="73"/>
        <end position="94"/>
    </location>
</feature>
<dbReference type="PANTHER" id="PTHR43744">
    <property type="entry name" value="ABC TRANSPORTER PERMEASE PROTEIN MG189-RELATED-RELATED"/>
    <property type="match status" value="1"/>
</dbReference>
<dbReference type="RefSeq" id="WP_013915978.1">
    <property type="nucleotide sequence ID" value="NC_015690.1"/>
</dbReference>
<keyword evidence="5 7" id="KW-1133">Transmembrane helix</keyword>
<feature type="transmembrane region" description="Helical" evidence="7">
    <location>
        <begin position="140"/>
        <end position="158"/>
    </location>
</feature>
<name>F8F587_PAEMK</name>
<feature type="domain" description="ABC transmembrane type-1" evidence="8">
    <location>
        <begin position="69"/>
        <end position="258"/>
    </location>
</feature>
<sequence>MMDRIWQVGIRLLSVVTAVVFLTPVVWMLALSVKPEGGSLLELSGGLRLGWTLANYRKVLGEAPIFGWMGNSLIVAVCTTVLILLLSSMAAYAFSRLPFRGSRMLFVLFLSGMMIPSEATLIPLYLIMKEYGLLGSLTSLILPTVAAPLGIFVMKQFFDGLPKELEEAARIDGAGPLRIWLSLFLPLSRPAMGALGIFTFIGSWNDFVWPLISISDKAYMTITLGLPAFQSSYVQQYALPMTANALATLPVLLVFIFFQKQIIQGIAFTGGKEG</sequence>
<dbReference type="EMBL" id="CP002869">
    <property type="protein sequence ID" value="AEI40817.1"/>
    <property type="molecule type" value="Genomic_DNA"/>
</dbReference>
<evidence type="ECO:0000256" key="5">
    <source>
        <dbReference type="ARBA" id="ARBA00022989"/>
    </source>
</evidence>
<dbReference type="GO" id="GO:0005886">
    <property type="term" value="C:plasma membrane"/>
    <property type="evidence" value="ECO:0007669"/>
    <property type="project" value="UniProtKB-SubCell"/>
</dbReference>
<evidence type="ECO:0000256" key="2">
    <source>
        <dbReference type="ARBA" id="ARBA00022448"/>
    </source>
</evidence>
<evidence type="ECO:0000256" key="4">
    <source>
        <dbReference type="ARBA" id="ARBA00022692"/>
    </source>
</evidence>
<evidence type="ECO:0000256" key="3">
    <source>
        <dbReference type="ARBA" id="ARBA00022475"/>
    </source>
</evidence>
<feature type="transmembrane region" description="Helical" evidence="7">
    <location>
        <begin position="106"/>
        <end position="128"/>
    </location>
</feature>
<dbReference type="PROSITE" id="PS50928">
    <property type="entry name" value="ABC_TM1"/>
    <property type="match status" value="1"/>
</dbReference>
<dbReference type="PANTHER" id="PTHR43744:SF12">
    <property type="entry name" value="ABC TRANSPORTER PERMEASE PROTEIN MG189-RELATED"/>
    <property type="match status" value="1"/>
</dbReference>
<dbReference type="AlphaFoldDB" id="F8F587"/>
<proteinExistence type="inferred from homology"/>
<keyword evidence="3" id="KW-1003">Cell membrane</keyword>
<dbReference type="CDD" id="cd06261">
    <property type="entry name" value="TM_PBP2"/>
    <property type="match status" value="1"/>
</dbReference>
<dbReference type="SUPFAM" id="SSF161098">
    <property type="entry name" value="MetI-like"/>
    <property type="match status" value="1"/>
</dbReference>
<comment type="similarity">
    <text evidence="7">Belongs to the binding-protein-dependent transport system permease family.</text>
</comment>
<dbReference type="Gene3D" id="1.10.3720.10">
    <property type="entry name" value="MetI-like"/>
    <property type="match status" value="1"/>
</dbReference>
<evidence type="ECO:0000313" key="10">
    <source>
        <dbReference type="Proteomes" id="UP000006620"/>
    </source>
</evidence>
<evidence type="ECO:0000256" key="1">
    <source>
        <dbReference type="ARBA" id="ARBA00004651"/>
    </source>
</evidence>
<evidence type="ECO:0000256" key="6">
    <source>
        <dbReference type="ARBA" id="ARBA00023136"/>
    </source>
</evidence>
<organism evidence="9 10">
    <name type="scientific">Paenibacillus mucilaginosus (strain KNP414)</name>
    <dbReference type="NCBI Taxonomy" id="1036673"/>
    <lineage>
        <taxon>Bacteria</taxon>
        <taxon>Bacillati</taxon>
        <taxon>Bacillota</taxon>
        <taxon>Bacilli</taxon>
        <taxon>Bacillales</taxon>
        <taxon>Paenibacillaceae</taxon>
        <taxon>Paenibacillus</taxon>
    </lineage>
</organism>
<keyword evidence="4 7" id="KW-0812">Transmembrane</keyword>
<accession>F8F587</accession>
<dbReference type="Pfam" id="PF00528">
    <property type="entry name" value="BPD_transp_1"/>
    <property type="match status" value="1"/>
</dbReference>
<dbReference type="GO" id="GO:0055085">
    <property type="term" value="P:transmembrane transport"/>
    <property type="evidence" value="ECO:0007669"/>
    <property type="project" value="InterPro"/>
</dbReference>
<reference evidence="9 10" key="2">
    <citation type="journal article" date="2013" name="Genome Announc.">
        <title>Genome Sequence of Growth-Improving Paenibacillus mucilaginosus Strain KNP414.</title>
        <authorList>
            <person name="Lu J.J."/>
            <person name="Wang J.F."/>
            <person name="Hu X.F."/>
        </authorList>
    </citation>
    <scope>NUCLEOTIDE SEQUENCE [LARGE SCALE GENOMIC DNA]</scope>
    <source>
        <strain evidence="9 10">KNP414</strain>
    </source>
</reference>